<dbReference type="Gene3D" id="1.10.357.10">
    <property type="entry name" value="Tetracycline Repressor, domain 2"/>
    <property type="match status" value="1"/>
</dbReference>
<evidence type="ECO:0000256" key="3">
    <source>
        <dbReference type="ARBA" id="ARBA00023163"/>
    </source>
</evidence>
<dbReference type="InterPro" id="IPR009057">
    <property type="entry name" value="Homeodomain-like_sf"/>
</dbReference>
<dbReference type="PRINTS" id="PR00455">
    <property type="entry name" value="HTHTETR"/>
</dbReference>
<keyword evidence="2 4" id="KW-0238">DNA-binding</keyword>
<evidence type="ECO:0000256" key="4">
    <source>
        <dbReference type="PROSITE-ProRule" id="PRU00335"/>
    </source>
</evidence>
<dbReference type="GO" id="GO:0003700">
    <property type="term" value="F:DNA-binding transcription factor activity"/>
    <property type="evidence" value="ECO:0007669"/>
    <property type="project" value="TreeGrafter"/>
</dbReference>
<proteinExistence type="predicted"/>
<evidence type="ECO:0000259" key="5">
    <source>
        <dbReference type="PROSITE" id="PS50977"/>
    </source>
</evidence>
<gene>
    <name evidence="6" type="ORF">DI536_24250</name>
</gene>
<organism evidence="6 7">
    <name type="scientific">Archangium gephyra</name>
    <dbReference type="NCBI Taxonomy" id="48"/>
    <lineage>
        <taxon>Bacteria</taxon>
        <taxon>Pseudomonadati</taxon>
        <taxon>Myxococcota</taxon>
        <taxon>Myxococcia</taxon>
        <taxon>Myxococcales</taxon>
        <taxon>Cystobacterineae</taxon>
        <taxon>Archangiaceae</taxon>
        <taxon>Archangium</taxon>
    </lineage>
</organism>
<keyword evidence="3" id="KW-0804">Transcription</keyword>
<dbReference type="AlphaFoldDB" id="A0A2W5UI17"/>
<dbReference type="PROSITE" id="PS50977">
    <property type="entry name" value="HTH_TETR_2"/>
    <property type="match status" value="1"/>
</dbReference>
<dbReference type="Proteomes" id="UP000249061">
    <property type="component" value="Unassembled WGS sequence"/>
</dbReference>
<dbReference type="Pfam" id="PF00440">
    <property type="entry name" value="TetR_N"/>
    <property type="match status" value="1"/>
</dbReference>
<evidence type="ECO:0000256" key="2">
    <source>
        <dbReference type="ARBA" id="ARBA00023125"/>
    </source>
</evidence>
<name>A0A2W5UI17_9BACT</name>
<comment type="caution">
    <text evidence="6">The sequence shown here is derived from an EMBL/GenBank/DDBJ whole genome shotgun (WGS) entry which is preliminary data.</text>
</comment>
<sequence length="191" mass="21023">MARRAARPPRERIVDAALALFGAHGVEATSVQTVAEHAGMSKQALLHHFPSKALLRQSVYERISVQLRDALPAAAAELVSRSHDRYRALLEVALAGFEANPGLSRFLVFELLERPDEVLAWLRTEGAPWLGLVRGVVEQQAENTGDTEAHVAVLGVMMLMQSALVPRSDKRWRARMSKATLRVMQLGSNLA</sequence>
<dbReference type="SUPFAM" id="SSF46689">
    <property type="entry name" value="Homeodomain-like"/>
    <property type="match status" value="1"/>
</dbReference>
<protein>
    <recommendedName>
        <fullName evidence="5">HTH tetR-type domain-containing protein</fullName>
    </recommendedName>
</protein>
<reference evidence="6 7" key="1">
    <citation type="submission" date="2017-08" db="EMBL/GenBank/DDBJ databases">
        <title>Infants hospitalized years apart are colonized by the same room-sourced microbial strains.</title>
        <authorList>
            <person name="Brooks B."/>
            <person name="Olm M.R."/>
            <person name="Firek B.A."/>
            <person name="Baker R."/>
            <person name="Thomas B.C."/>
            <person name="Morowitz M.J."/>
            <person name="Banfield J.F."/>
        </authorList>
    </citation>
    <scope>NUCLEOTIDE SEQUENCE [LARGE SCALE GENOMIC DNA]</scope>
    <source>
        <strain evidence="6">S2_003_000_R2_14</strain>
    </source>
</reference>
<dbReference type="InterPro" id="IPR001647">
    <property type="entry name" value="HTH_TetR"/>
</dbReference>
<dbReference type="InterPro" id="IPR050109">
    <property type="entry name" value="HTH-type_TetR-like_transc_reg"/>
</dbReference>
<dbReference type="PANTHER" id="PTHR30055:SF234">
    <property type="entry name" value="HTH-TYPE TRANSCRIPTIONAL REGULATOR BETI"/>
    <property type="match status" value="1"/>
</dbReference>
<feature type="domain" description="HTH tetR-type" evidence="5">
    <location>
        <begin position="7"/>
        <end position="67"/>
    </location>
</feature>
<evidence type="ECO:0000256" key="1">
    <source>
        <dbReference type="ARBA" id="ARBA00023015"/>
    </source>
</evidence>
<feature type="DNA-binding region" description="H-T-H motif" evidence="4">
    <location>
        <begin position="30"/>
        <end position="49"/>
    </location>
</feature>
<evidence type="ECO:0000313" key="6">
    <source>
        <dbReference type="EMBL" id="PZR08618.1"/>
    </source>
</evidence>
<dbReference type="PANTHER" id="PTHR30055">
    <property type="entry name" value="HTH-TYPE TRANSCRIPTIONAL REGULATOR RUTR"/>
    <property type="match status" value="1"/>
</dbReference>
<dbReference type="EMBL" id="QFQP01000024">
    <property type="protein sequence ID" value="PZR08618.1"/>
    <property type="molecule type" value="Genomic_DNA"/>
</dbReference>
<accession>A0A2W5UI17</accession>
<keyword evidence="1" id="KW-0805">Transcription regulation</keyword>
<evidence type="ECO:0000313" key="7">
    <source>
        <dbReference type="Proteomes" id="UP000249061"/>
    </source>
</evidence>
<dbReference type="GO" id="GO:0000976">
    <property type="term" value="F:transcription cis-regulatory region binding"/>
    <property type="evidence" value="ECO:0007669"/>
    <property type="project" value="TreeGrafter"/>
</dbReference>